<accession>A0A101A6S8</accession>
<feature type="region of interest" description="Disordered" evidence="1">
    <location>
        <begin position="64"/>
        <end position="87"/>
    </location>
</feature>
<proteinExistence type="predicted"/>
<dbReference type="RefSeq" id="WP_064396366.1">
    <property type="nucleotide sequence ID" value="NZ_LQIR01000019.1"/>
</dbReference>
<reference evidence="2 3" key="1">
    <citation type="submission" date="2016-01" db="EMBL/GenBank/DDBJ databases">
        <authorList>
            <consortium name="TB Trials Study Group"/>
            <person name="Sutton G."/>
            <person name="Brinkac L."/>
            <person name="Sanka R."/>
            <person name="Adams M."/>
            <person name="Lau E.L."/>
            <person name="Macaden R."/>
            <person name="Grewal H.M.S."/>
        </authorList>
    </citation>
    <scope>NUCLEOTIDE SEQUENCE [LARGE SCALE GENOMIC DNA]</scope>
    <source>
        <strain evidence="2 3">IS-1744</strain>
    </source>
</reference>
<dbReference type="AlphaFoldDB" id="A0A101A6S8"/>
<organism evidence="2 3">
    <name type="scientific">Mycobacterium lehmannii</name>
    <dbReference type="NCBI Taxonomy" id="2048550"/>
    <lineage>
        <taxon>Bacteria</taxon>
        <taxon>Bacillati</taxon>
        <taxon>Actinomycetota</taxon>
        <taxon>Actinomycetes</taxon>
        <taxon>Mycobacteriales</taxon>
        <taxon>Mycobacteriaceae</taxon>
        <taxon>Mycobacterium</taxon>
    </lineage>
</organism>
<evidence type="ECO:0000256" key="1">
    <source>
        <dbReference type="SAM" id="MobiDB-lite"/>
    </source>
</evidence>
<comment type="caution">
    <text evidence="2">The sequence shown here is derived from an EMBL/GenBank/DDBJ whole genome shotgun (WGS) entry which is preliminary data.</text>
</comment>
<feature type="compositionally biased region" description="Basic and acidic residues" evidence="1">
    <location>
        <begin position="76"/>
        <end position="87"/>
    </location>
</feature>
<gene>
    <name evidence="2" type="ORF">AU192_07100</name>
</gene>
<dbReference type="Proteomes" id="UP000053707">
    <property type="component" value="Unassembled WGS sequence"/>
</dbReference>
<protein>
    <submittedName>
        <fullName evidence="2">Uncharacterized protein</fullName>
    </submittedName>
</protein>
<evidence type="ECO:0000313" key="3">
    <source>
        <dbReference type="Proteomes" id="UP000053707"/>
    </source>
</evidence>
<sequence>MNVIQAIERGLKWLSTPRYIPGRLEMQTQRGKRLEMEVVSFAIRIPIPGGAVVSIPVFFTIMPAGSSPIEGSQVRSEVEKNQEGRES</sequence>
<evidence type="ECO:0000313" key="2">
    <source>
        <dbReference type="EMBL" id="KUI15626.1"/>
    </source>
</evidence>
<dbReference type="EMBL" id="LQIR01000019">
    <property type="protein sequence ID" value="KUI15626.1"/>
    <property type="molecule type" value="Genomic_DNA"/>
</dbReference>
<keyword evidence="3" id="KW-1185">Reference proteome</keyword>
<name>A0A101A6S8_9MYCO</name>